<evidence type="ECO:0000313" key="5">
    <source>
        <dbReference type="Proteomes" id="UP000807850"/>
    </source>
</evidence>
<dbReference type="GO" id="GO:0016836">
    <property type="term" value="F:hydro-lyase activity"/>
    <property type="evidence" value="ECO:0007669"/>
    <property type="project" value="UniProtKB-ARBA"/>
</dbReference>
<dbReference type="PROSITE" id="PS00166">
    <property type="entry name" value="ENOYL_COA_HYDRATASE"/>
    <property type="match status" value="1"/>
</dbReference>
<dbReference type="PANTHER" id="PTHR11941">
    <property type="entry name" value="ENOYL-COA HYDRATASE-RELATED"/>
    <property type="match status" value="1"/>
</dbReference>
<organism evidence="4 5">
    <name type="scientific">Eiseniibacteriota bacterium</name>
    <dbReference type="NCBI Taxonomy" id="2212470"/>
    <lineage>
        <taxon>Bacteria</taxon>
        <taxon>Candidatus Eiseniibacteriota</taxon>
    </lineage>
</organism>
<name>A0A9D6L9T9_UNCEI</name>
<evidence type="ECO:0000256" key="3">
    <source>
        <dbReference type="RuleBase" id="RU003707"/>
    </source>
</evidence>
<dbReference type="FunFam" id="1.10.12.10:FF:000001">
    <property type="entry name" value="Probable enoyl-CoA hydratase, mitochondrial"/>
    <property type="match status" value="1"/>
</dbReference>
<dbReference type="CDD" id="cd06558">
    <property type="entry name" value="crotonase-like"/>
    <property type="match status" value="1"/>
</dbReference>
<comment type="caution">
    <text evidence="4">The sequence shown here is derived from an EMBL/GenBank/DDBJ whole genome shotgun (WGS) entry which is preliminary data.</text>
</comment>
<dbReference type="Gene3D" id="3.90.226.10">
    <property type="entry name" value="2-enoyl-CoA Hydratase, Chain A, domain 1"/>
    <property type="match status" value="1"/>
</dbReference>
<dbReference type="InterPro" id="IPR001753">
    <property type="entry name" value="Enoyl-CoA_hydra/iso"/>
</dbReference>
<dbReference type="EMBL" id="JACQAY010000143">
    <property type="protein sequence ID" value="MBI3539537.1"/>
    <property type="molecule type" value="Genomic_DNA"/>
</dbReference>
<evidence type="ECO:0000256" key="1">
    <source>
        <dbReference type="ARBA" id="ARBA00005254"/>
    </source>
</evidence>
<dbReference type="InterPro" id="IPR029045">
    <property type="entry name" value="ClpP/crotonase-like_dom_sf"/>
</dbReference>
<dbReference type="InterPro" id="IPR018376">
    <property type="entry name" value="Enoyl-CoA_hyd/isom_CS"/>
</dbReference>
<dbReference type="Pfam" id="PF00378">
    <property type="entry name" value="ECH_1"/>
    <property type="match status" value="1"/>
</dbReference>
<gene>
    <name evidence="4" type="ORF">HY076_04635</name>
</gene>
<dbReference type="Proteomes" id="UP000807850">
    <property type="component" value="Unassembled WGS sequence"/>
</dbReference>
<evidence type="ECO:0000256" key="2">
    <source>
        <dbReference type="ARBA" id="ARBA00023239"/>
    </source>
</evidence>
<evidence type="ECO:0000313" key="4">
    <source>
        <dbReference type="EMBL" id="MBI3539537.1"/>
    </source>
</evidence>
<sequence>MTTTASAHQHLLVERRDAVTVMSVHRPDVMNALNRATLAEIEACVAGFVADDEQGALIVTGSGEKSFISGADIQELAVLDPKGAQAISRFGQRVLDAIEQSPKPVIAAINGYAFGGGCELALACHVRLASDNAVMGLPEVGLGIIPGYGGTQRLPRLVGRGRALELIMSGRRVKADEAERIGLVNRVVPRAELLAEAEALARSFLKNGPLAVAAALEAVHRGLSMGLDEGQRLESGQFGILAASEDMHEGLNAFLEKRPARFHRR</sequence>
<dbReference type="FunFam" id="3.90.226.10:FF:000009">
    <property type="entry name" value="Carnitinyl-CoA dehydratase"/>
    <property type="match status" value="1"/>
</dbReference>
<accession>A0A9D6L9T9</accession>
<protein>
    <submittedName>
        <fullName evidence="4">Enoyl-CoA hydratase/isomerase family protein</fullName>
    </submittedName>
</protein>
<dbReference type="AlphaFoldDB" id="A0A9D6L9T9"/>
<dbReference type="SUPFAM" id="SSF52096">
    <property type="entry name" value="ClpP/crotonase"/>
    <property type="match status" value="1"/>
</dbReference>
<proteinExistence type="inferred from homology"/>
<dbReference type="Gene3D" id="1.10.12.10">
    <property type="entry name" value="Lyase 2-enoyl-coa Hydratase, Chain A, domain 2"/>
    <property type="match status" value="1"/>
</dbReference>
<keyword evidence="2" id="KW-0456">Lyase</keyword>
<dbReference type="PANTHER" id="PTHR11941:SF54">
    <property type="entry name" value="ENOYL-COA HYDRATASE, MITOCHONDRIAL"/>
    <property type="match status" value="1"/>
</dbReference>
<dbReference type="GO" id="GO:0006635">
    <property type="term" value="P:fatty acid beta-oxidation"/>
    <property type="evidence" value="ECO:0007669"/>
    <property type="project" value="TreeGrafter"/>
</dbReference>
<dbReference type="InterPro" id="IPR014748">
    <property type="entry name" value="Enoyl-CoA_hydra_C"/>
</dbReference>
<comment type="similarity">
    <text evidence="1 3">Belongs to the enoyl-CoA hydratase/isomerase family.</text>
</comment>
<reference evidence="4" key="1">
    <citation type="submission" date="2020-07" db="EMBL/GenBank/DDBJ databases">
        <title>Huge and variable diversity of episymbiotic CPR bacteria and DPANN archaea in groundwater ecosystems.</title>
        <authorList>
            <person name="He C.Y."/>
            <person name="Keren R."/>
            <person name="Whittaker M."/>
            <person name="Farag I.F."/>
            <person name="Doudna J."/>
            <person name="Cate J.H.D."/>
            <person name="Banfield J.F."/>
        </authorList>
    </citation>
    <scope>NUCLEOTIDE SEQUENCE</scope>
    <source>
        <strain evidence="4">NC_groundwater_928_Pr1_S-0.2um_72_17</strain>
    </source>
</reference>